<proteinExistence type="predicted"/>
<keyword evidence="2" id="KW-1185">Reference proteome</keyword>
<dbReference type="AlphaFoldDB" id="A0A9Q3BD16"/>
<protein>
    <submittedName>
        <fullName evidence="1">Uncharacterized protein</fullName>
    </submittedName>
</protein>
<gene>
    <name evidence="1" type="ORF">O181_002572</name>
</gene>
<organism evidence="1 2">
    <name type="scientific">Austropuccinia psidii MF-1</name>
    <dbReference type="NCBI Taxonomy" id="1389203"/>
    <lineage>
        <taxon>Eukaryota</taxon>
        <taxon>Fungi</taxon>
        <taxon>Dikarya</taxon>
        <taxon>Basidiomycota</taxon>
        <taxon>Pucciniomycotina</taxon>
        <taxon>Pucciniomycetes</taxon>
        <taxon>Pucciniales</taxon>
        <taxon>Sphaerophragmiaceae</taxon>
        <taxon>Austropuccinia</taxon>
    </lineage>
</organism>
<evidence type="ECO:0000313" key="1">
    <source>
        <dbReference type="EMBL" id="MBW0462857.1"/>
    </source>
</evidence>
<comment type="caution">
    <text evidence="1">The sequence shown here is derived from an EMBL/GenBank/DDBJ whole genome shotgun (WGS) entry which is preliminary data.</text>
</comment>
<reference evidence="1" key="1">
    <citation type="submission" date="2021-03" db="EMBL/GenBank/DDBJ databases">
        <title>Draft genome sequence of rust myrtle Austropuccinia psidii MF-1, a brazilian biotype.</title>
        <authorList>
            <person name="Quecine M.C."/>
            <person name="Pachon D.M.R."/>
            <person name="Bonatelli M.L."/>
            <person name="Correr F.H."/>
            <person name="Franceschini L.M."/>
            <person name="Leite T.F."/>
            <person name="Margarido G.R.A."/>
            <person name="Almeida C.A."/>
            <person name="Ferrarezi J.A."/>
            <person name="Labate C.A."/>
        </authorList>
    </citation>
    <scope>NUCLEOTIDE SEQUENCE</scope>
    <source>
        <strain evidence="1">MF-1</strain>
    </source>
</reference>
<dbReference type="EMBL" id="AVOT02000435">
    <property type="protein sequence ID" value="MBW0462857.1"/>
    <property type="molecule type" value="Genomic_DNA"/>
</dbReference>
<name>A0A9Q3BD16_9BASI</name>
<evidence type="ECO:0000313" key="2">
    <source>
        <dbReference type="Proteomes" id="UP000765509"/>
    </source>
</evidence>
<accession>A0A9Q3BD16</accession>
<sequence>MASSDHFDSSKTYDVYKAVDLLDPACTDCLMKGNKCFQHFNKRSLKCHFCFVGKKPCHFPGVPVPEVRRYFWSTMDGKFGREFPVSEAPTPDETSGYSSLTGCRRQKLERWTNTGGPIPVGGRPIYSSSEIPLSRIYEQGVVKWIRRIANSPTDPDSERSVELDGEEVQIVNPPVGHPPALHLLNLLPIISPIKTCTVLQEISNKYYPLFHILVLLPHLGIAPPDLH</sequence>
<dbReference type="Proteomes" id="UP000765509">
    <property type="component" value="Unassembled WGS sequence"/>
</dbReference>